<dbReference type="Proteomes" id="UP001295423">
    <property type="component" value="Unassembled WGS sequence"/>
</dbReference>
<keyword evidence="3" id="KW-0378">Hydrolase</keyword>
<dbReference type="GO" id="GO:0140664">
    <property type="term" value="F:ATP-dependent DNA damage sensor activity"/>
    <property type="evidence" value="ECO:0007669"/>
    <property type="project" value="InterPro"/>
</dbReference>
<dbReference type="Gene3D" id="3.40.50.300">
    <property type="entry name" value="P-loop containing nucleotide triphosphate hydrolases"/>
    <property type="match status" value="1"/>
</dbReference>
<dbReference type="Pfam" id="PF00488">
    <property type="entry name" value="MutS_V"/>
    <property type="match status" value="1"/>
</dbReference>
<keyword evidence="4" id="KW-0067">ATP-binding</keyword>
<evidence type="ECO:0000259" key="9">
    <source>
        <dbReference type="PROSITE" id="PS50828"/>
    </source>
</evidence>
<evidence type="ECO:0000313" key="11">
    <source>
        <dbReference type="Proteomes" id="UP001295423"/>
    </source>
</evidence>
<dbReference type="InterPro" id="IPR036063">
    <property type="entry name" value="Smr_dom_sf"/>
</dbReference>
<name>A0AAD2FYE5_9STRA</name>
<dbReference type="EMBL" id="CAKOGP040001936">
    <property type="protein sequence ID" value="CAJ1957296.1"/>
    <property type="molecule type" value="Genomic_DNA"/>
</dbReference>
<feature type="domain" description="Smr" evidence="9">
    <location>
        <begin position="949"/>
        <end position="1026"/>
    </location>
</feature>
<dbReference type="InterPro" id="IPR000432">
    <property type="entry name" value="DNA_mismatch_repair_MutS_C"/>
</dbReference>
<dbReference type="SUPFAM" id="SSF48334">
    <property type="entry name" value="DNA repair protein MutS, domain III"/>
    <property type="match status" value="1"/>
</dbReference>
<dbReference type="PANTHER" id="PTHR48466">
    <property type="entry name" value="OS10G0509000 PROTEIN-RELATED"/>
    <property type="match status" value="1"/>
</dbReference>
<evidence type="ECO:0000256" key="1">
    <source>
        <dbReference type="ARBA" id="ARBA00022730"/>
    </source>
</evidence>
<dbReference type="GO" id="GO:0016887">
    <property type="term" value="F:ATP hydrolysis activity"/>
    <property type="evidence" value="ECO:0007669"/>
    <property type="project" value="InterPro"/>
</dbReference>
<dbReference type="GO" id="GO:0004519">
    <property type="term" value="F:endonuclease activity"/>
    <property type="evidence" value="ECO:0007669"/>
    <property type="project" value="InterPro"/>
</dbReference>
<feature type="compositionally biased region" description="Polar residues" evidence="8">
    <location>
        <begin position="31"/>
        <end position="40"/>
    </location>
</feature>
<sequence>MPPSESFLLPTENTCGHGQRKKSYQAAVNDEVQSSVALSENESKAGKDGYSLLRQPLHKSSWDPKVDPVFEAPSSLNEKSQQQQNNDWWAGKIQPKSRPESSIAKVELPTEDFTPQGEMLDLFQRSIDTIDFPFVIHALVDECLSLPGKKRAQEALAHQMNKDIKPKDKESATKVANRPLVATSPDGVRARYKEVQEMQWLLDEFLDLGNPSYKNRLNYKVTIGRGNPPPLEGVSFDLDSILEIMENDNVLEGPELLDVWTMMNAFQDLQLWSNGLRKIEAKEFVALPGLLEGMQLNDTLHDLLDEAFDERGSLSSKTFPTLGRLREKIKTLKTEILSTLDSLVNMPSVKSKLELESGGPLYSEISNGGGRLVIPMKPRYASQFGIVHDSSRSGKTVYVEPSEIITPTNELRQTEAELRSEEARVWRYLTDQVWSNRYDLKDAVEAVGQVDLTLARCLLGAKIGGVIPEVGNEGIISLKNAKHPVLLLRKIDNVVGSDLDLGANGNQGLVLTGPNSGGKTVILKLLGLAALLARTGIPVPATPSCPGYEPRVDYFDPVLADIGDIQSVGSDLSTFSGHLLVCREVLANSGKDALVLMDEVGSGTDPAQGVAIAQALLEALLATGCRVAITTHYMALKQLAASDDRFSVGGMQFVKGRPTYKLLPGTVGESFAISVAERLGLPQPVIARANELLDSETRQMGDLIRDLEDQKALIDERVEELEQKQNEMKVMEQKMKEEQNKLERKMLTARRDEAKKFAKALEEKEAILEDVLKKLKSDPSKKLVAKSWDDIRFVKRDAISEAENVPSVLRAKKIAKETLQDAQAELVPIQEMRERPELKEGDELIVCKIGPLFQRQAIVEKILGRQVQVKVSGVTMAMKLTDVALKPADVALRPTVSNSSFNLKTPSKGSKLSKTAERALKSEMKKAPASVDPAKPKQTIVIRTESNTVDVRGCNFEEAKDRIRTKISKAIINQRGAIFVLHGHGTGGVLKTKLRRWFQSEKKLVKQWGAAEQSDGGDAFTRLELN</sequence>
<dbReference type="InterPro" id="IPR005747">
    <property type="entry name" value="MutS2"/>
</dbReference>
<feature type="coiled-coil region" evidence="7">
    <location>
        <begin position="704"/>
        <end position="778"/>
    </location>
</feature>
<dbReference type="NCBIfam" id="TIGR01069">
    <property type="entry name" value="mutS2"/>
    <property type="match status" value="1"/>
</dbReference>
<keyword evidence="1" id="KW-0699">rRNA-binding</keyword>
<dbReference type="InterPro" id="IPR027417">
    <property type="entry name" value="P-loop_NTPase"/>
</dbReference>
<keyword evidence="7" id="KW-0175">Coiled coil</keyword>
<evidence type="ECO:0000256" key="2">
    <source>
        <dbReference type="ARBA" id="ARBA00022741"/>
    </source>
</evidence>
<proteinExistence type="predicted"/>
<dbReference type="InterPro" id="IPR007696">
    <property type="entry name" value="DNA_mismatch_repair_MutS_core"/>
</dbReference>
<dbReference type="InterPro" id="IPR002625">
    <property type="entry name" value="Smr_dom"/>
</dbReference>
<keyword evidence="5" id="KW-0694">RNA-binding</keyword>
<dbReference type="InterPro" id="IPR045076">
    <property type="entry name" value="MutS"/>
</dbReference>
<evidence type="ECO:0000256" key="7">
    <source>
        <dbReference type="SAM" id="Coils"/>
    </source>
</evidence>
<keyword evidence="2" id="KW-0547">Nucleotide-binding</keyword>
<comment type="caution">
    <text evidence="10">The sequence shown here is derived from an EMBL/GenBank/DDBJ whole genome shotgun (WGS) entry which is preliminary data.</text>
</comment>
<dbReference type="PROSITE" id="PS00486">
    <property type="entry name" value="DNA_MISMATCH_REPAIR_2"/>
    <property type="match status" value="1"/>
</dbReference>
<dbReference type="Gene3D" id="3.30.1370.110">
    <property type="match status" value="1"/>
</dbReference>
<dbReference type="PANTHER" id="PTHR48466:SF2">
    <property type="entry name" value="OS10G0509000 PROTEIN"/>
    <property type="match status" value="1"/>
</dbReference>
<dbReference type="GO" id="GO:0019843">
    <property type="term" value="F:rRNA binding"/>
    <property type="evidence" value="ECO:0007669"/>
    <property type="project" value="UniProtKB-KW"/>
</dbReference>
<evidence type="ECO:0000256" key="8">
    <source>
        <dbReference type="SAM" id="MobiDB-lite"/>
    </source>
</evidence>
<dbReference type="GO" id="GO:0045910">
    <property type="term" value="P:negative regulation of DNA recombination"/>
    <property type="evidence" value="ECO:0007669"/>
    <property type="project" value="InterPro"/>
</dbReference>
<dbReference type="InterPro" id="IPR036187">
    <property type="entry name" value="DNA_mismatch_repair_MutS_sf"/>
</dbReference>
<evidence type="ECO:0000256" key="5">
    <source>
        <dbReference type="ARBA" id="ARBA00022884"/>
    </source>
</evidence>
<dbReference type="AlphaFoldDB" id="A0AAD2FYE5"/>
<evidence type="ECO:0000256" key="3">
    <source>
        <dbReference type="ARBA" id="ARBA00022801"/>
    </source>
</evidence>
<dbReference type="PROSITE" id="PS50828">
    <property type="entry name" value="SMR"/>
    <property type="match status" value="1"/>
</dbReference>
<evidence type="ECO:0000256" key="4">
    <source>
        <dbReference type="ARBA" id="ARBA00022840"/>
    </source>
</evidence>
<dbReference type="SMART" id="SM00533">
    <property type="entry name" value="MUTSd"/>
    <property type="match status" value="1"/>
</dbReference>
<keyword evidence="11" id="KW-1185">Reference proteome</keyword>
<accession>A0AAD2FYE5</accession>
<evidence type="ECO:0000256" key="6">
    <source>
        <dbReference type="ARBA" id="ARBA00023125"/>
    </source>
</evidence>
<dbReference type="SUPFAM" id="SSF52540">
    <property type="entry name" value="P-loop containing nucleoside triphosphate hydrolases"/>
    <property type="match status" value="1"/>
</dbReference>
<protein>
    <recommendedName>
        <fullName evidence="9">Smr domain-containing protein</fullName>
    </recommendedName>
</protein>
<feature type="region of interest" description="Disordered" evidence="8">
    <location>
        <begin position="1"/>
        <end position="52"/>
    </location>
</feature>
<evidence type="ECO:0000313" key="10">
    <source>
        <dbReference type="EMBL" id="CAJ1957296.1"/>
    </source>
</evidence>
<dbReference type="SMART" id="SM00534">
    <property type="entry name" value="MUTSac"/>
    <property type="match status" value="1"/>
</dbReference>
<reference evidence="10" key="1">
    <citation type="submission" date="2023-08" db="EMBL/GenBank/DDBJ databases">
        <authorList>
            <person name="Audoor S."/>
            <person name="Bilcke G."/>
        </authorList>
    </citation>
    <scope>NUCLEOTIDE SEQUENCE</scope>
</reference>
<gene>
    <name evidence="10" type="ORF">CYCCA115_LOCUS16648</name>
</gene>
<dbReference type="GO" id="GO:0030983">
    <property type="term" value="F:mismatched DNA binding"/>
    <property type="evidence" value="ECO:0007669"/>
    <property type="project" value="InterPro"/>
</dbReference>
<keyword evidence="6" id="KW-0238">DNA-binding</keyword>
<dbReference type="Pfam" id="PF01713">
    <property type="entry name" value="Smr"/>
    <property type="match status" value="1"/>
</dbReference>
<organism evidence="10 11">
    <name type="scientific">Cylindrotheca closterium</name>
    <dbReference type="NCBI Taxonomy" id="2856"/>
    <lineage>
        <taxon>Eukaryota</taxon>
        <taxon>Sar</taxon>
        <taxon>Stramenopiles</taxon>
        <taxon>Ochrophyta</taxon>
        <taxon>Bacillariophyta</taxon>
        <taxon>Bacillariophyceae</taxon>
        <taxon>Bacillariophycidae</taxon>
        <taxon>Bacillariales</taxon>
        <taxon>Bacillariaceae</taxon>
        <taxon>Cylindrotheca</taxon>
    </lineage>
</organism>
<dbReference type="GO" id="GO:0006298">
    <property type="term" value="P:mismatch repair"/>
    <property type="evidence" value="ECO:0007669"/>
    <property type="project" value="InterPro"/>
</dbReference>
<dbReference type="GO" id="GO:0005524">
    <property type="term" value="F:ATP binding"/>
    <property type="evidence" value="ECO:0007669"/>
    <property type="project" value="UniProtKB-KW"/>
</dbReference>